<feature type="compositionally biased region" description="Polar residues" evidence="1">
    <location>
        <begin position="24"/>
        <end position="34"/>
    </location>
</feature>
<name>A0A232LNZ9_9EURO</name>
<evidence type="ECO:0008006" key="4">
    <source>
        <dbReference type="Google" id="ProtNLM"/>
    </source>
</evidence>
<feature type="non-terminal residue" evidence="2">
    <location>
        <position position="747"/>
    </location>
</feature>
<evidence type="ECO:0000313" key="3">
    <source>
        <dbReference type="Proteomes" id="UP000243515"/>
    </source>
</evidence>
<protein>
    <recommendedName>
        <fullName evidence="4">Serine-rich protein</fullName>
    </recommendedName>
</protein>
<feature type="compositionally biased region" description="Basic and acidic residues" evidence="1">
    <location>
        <begin position="602"/>
        <end position="614"/>
    </location>
</feature>
<dbReference type="EMBL" id="NPHW01006412">
    <property type="protein sequence ID" value="OXV05824.1"/>
    <property type="molecule type" value="Genomic_DNA"/>
</dbReference>
<reference evidence="2 3" key="1">
    <citation type="journal article" date="2015" name="Environ. Microbiol.">
        <title>Metagenome sequence of Elaphomyces granulatus from sporocarp tissue reveals Ascomycota ectomycorrhizal fingerprints of genome expansion and a Proteobacteria-rich microbiome.</title>
        <authorList>
            <person name="Quandt C.A."/>
            <person name="Kohler A."/>
            <person name="Hesse C.N."/>
            <person name="Sharpton T.J."/>
            <person name="Martin F."/>
            <person name="Spatafora J.W."/>
        </authorList>
    </citation>
    <scope>NUCLEOTIDE SEQUENCE [LARGE SCALE GENOMIC DNA]</scope>
    <source>
        <strain evidence="2 3">OSC145934</strain>
    </source>
</reference>
<proteinExistence type="predicted"/>
<feature type="region of interest" description="Disordered" evidence="1">
    <location>
        <begin position="474"/>
        <end position="514"/>
    </location>
</feature>
<feature type="compositionally biased region" description="Low complexity" evidence="1">
    <location>
        <begin position="356"/>
        <end position="370"/>
    </location>
</feature>
<feature type="region of interest" description="Disordered" evidence="1">
    <location>
        <begin position="317"/>
        <end position="376"/>
    </location>
</feature>
<feature type="compositionally biased region" description="Polar residues" evidence="1">
    <location>
        <begin position="317"/>
        <end position="326"/>
    </location>
</feature>
<dbReference type="Proteomes" id="UP000243515">
    <property type="component" value="Unassembled WGS sequence"/>
</dbReference>
<dbReference type="OrthoDB" id="4153178at2759"/>
<sequence length="747" mass="81742">MPTTPVLTPSSSPRRRAALHERTQSQTNKRSSPPNIRLVNDQEDVDYHAASAYPTKPEQVLLPKPGKGQGYHDRALDVSDSSRSPSRATTTTTTTTTIHPDDGRRSVGTASHGWERSSTAEKTRSSSQVWGEDPTSSRSSLTQSFLLNDEQDDRHGEAGSVALSAEDDGERSRERGKGKATATGAEEEDEEDSEGDEVIVLPLVRSTVKTVPPDPSSPEPQSFLFDDDIDDASLADNPEDSASSPNVVPIGLPSSPNFVPLDSSSPNLIPIGSSSPNLLSVKRSDSSIATSGSNSQGTVIRTYNRAIRLWSLSTDGTDSQLGSFRSSPPEPVLRSERSASSFALPSATAESHRSRSATTSTRSVTSTSDSPATIETATQVQYATIRAPSSSGSWAESADPSLIPRPLWSMTDRPGRWNPRLSTVPSRWSAERDLRTTSPTESDSVTGPSEALAGRLGNHQTTSTIWLVDEAAGGRSDDDERLDSVSNLPRSPLHRVPSARAGHSRPESRSSLRRFGSNSSLILSTLPNWVRLYYRNDGQGVPSSALSLIDISPPSSRPPSSSRPTSPNLMVTRVPTTISRPRTRPRENQQRIPPRPMTEDPADPRSHWRPDPHGEPIVPSEPVPPDGGRGTWSPHLHRDRQNQNHRNMWLAPSLDSTLESLWGRRNIQVYLFCVGFVFPLAWFIAAFLPLPPKPLPSDPEVAAGESTDLRIQNRILQNERRRFENALWWRRLNRFMVLPGIVILIVI</sequence>
<feature type="compositionally biased region" description="Basic and acidic residues" evidence="1">
    <location>
        <begin position="113"/>
        <end position="124"/>
    </location>
</feature>
<feature type="compositionally biased region" description="Low complexity" evidence="1">
    <location>
        <begin position="545"/>
        <end position="580"/>
    </location>
</feature>
<feature type="compositionally biased region" description="Low complexity" evidence="1">
    <location>
        <begin position="1"/>
        <end position="12"/>
    </location>
</feature>
<feature type="compositionally biased region" description="Polar residues" evidence="1">
    <location>
        <begin position="79"/>
        <end position="88"/>
    </location>
</feature>
<comment type="caution">
    <text evidence="2">The sequence shown here is derived from an EMBL/GenBank/DDBJ whole genome shotgun (WGS) entry which is preliminary data.</text>
</comment>
<feature type="compositionally biased region" description="Polar residues" evidence="1">
    <location>
        <begin position="125"/>
        <end position="146"/>
    </location>
</feature>
<organism evidence="2 3">
    <name type="scientific">Elaphomyces granulatus</name>
    <dbReference type="NCBI Taxonomy" id="519963"/>
    <lineage>
        <taxon>Eukaryota</taxon>
        <taxon>Fungi</taxon>
        <taxon>Dikarya</taxon>
        <taxon>Ascomycota</taxon>
        <taxon>Pezizomycotina</taxon>
        <taxon>Eurotiomycetes</taxon>
        <taxon>Eurotiomycetidae</taxon>
        <taxon>Eurotiales</taxon>
        <taxon>Elaphomycetaceae</taxon>
        <taxon>Elaphomyces</taxon>
    </lineage>
</organism>
<keyword evidence="3" id="KW-1185">Reference proteome</keyword>
<feature type="region of interest" description="Disordered" evidence="1">
    <location>
        <begin position="545"/>
        <end position="640"/>
    </location>
</feature>
<dbReference type="AlphaFoldDB" id="A0A232LNZ9"/>
<accession>A0A232LNZ9</accession>
<evidence type="ECO:0000256" key="1">
    <source>
        <dbReference type="SAM" id="MobiDB-lite"/>
    </source>
</evidence>
<feature type="compositionally biased region" description="Acidic residues" evidence="1">
    <location>
        <begin position="185"/>
        <end position="197"/>
    </location>
</feature>
<gene>
    <name evidence="2" type="ORF">Egran_06408</name>
</gene>
<feature type="region of interest" description="Disordered" evidence="1">
    <location>
        <begin position="388"/>
        <end position="457"/>
    </location>
</feature>
<feature type="compositionally biased region" description="Acidic residues" evidence="1">
    <location>
        <begin position="225"/>
        <end position="239"/>
    </location>
</feature>
<evidence type="ECO:0000313" key="2">
    <source>
        <dbReference type="EMBL" id="OXV05824.1"/>
    </source>
</evidence>
<feature type="compositionally biased region" description="Polar residues" evidence="1">
    <location>
        <begin position="436"/>
        <end position="447"/>
    </location>
</feature>
<feature type="region of interest" description="Disordered" evidence="1">
    <location>
        <begin position="1"/>
        <end position="246"/>
    </location>
</feature>